<dbReference type="GO" id="GO:0016829">
    <property type="term" value="F:lyase activity"/>
    <property type="evidence" value="ECO:0007669"/>
    <property type="project" value="UniProtKB-KW"/>
</dbReference>
<feature type="domain" description="Heparinase II/III-like C-terminal" evidence="5">
    <location>
        <begin position="342"/>
        <end position="465"/>
    </location>
</feature>
<evidence type="ECO:0000313" key="7">
    <source>
        <dbReference type="EMBL" id="HCL02165.1"/>
    </source>
</evidence>
<organism evidence="7 8">
    <name type="scientific">Lachnoclostridium phytofermentans</name>
    <dbReference type="NCBI Taxonomy" id="66219"/>
    <lineage>
        <taxon>Bacteria</taxon>
        <taxon>Bacillati</taxon>
        <taxon>Bacillota</taxon>
        <taxon>Clostridia</taxon>
        <taxon>Lachnospirales</taxon>
        <taxon>Lachnospiraceae</taxon>
    </lineage>
</organism>
<evidence type="ECO:0000256" key="3">
    <source>
        <dbReference type="ARBA" id="ARBA00022764"/>
    </source>
</evidence>
<keyword evidence="2" id="KW-0732">Signal</keyword>
<feature type="domain" description="Heparin-sulfate lyase N-terminal" evidence="6">
    <location>
        <begin position="28"/>
        <end position="294"/>
    </location>
</feature>
<reference evidence="7 8" key="1">
    <citation type="journal article" date="2018" name="Nat. Biotechnol.">
        <title>A standardized bacterial taxonomy based on genome phylogeny substantially revises the tree of life.</title>
        <authorList>
            <person name="Parks D.H."/>
            <person name="Chuvochina M."/>
            <person name="Waite D.W."/>
            <person name="Rinke C."/>
            <person name="Skarshewski A."/>
            <person name="Chaumeil P.A."/>
            <person name="Hugenholtz P."/>
        </authorList>
    </citation>
    <scope>NUCLEOTIDE SEQUENCE [LARGE SCALE GENOMIC DNA]</scope>
    <source>
        <strain evidence="7">UBA11728</strain>
    </source>
</reference>
<name>A0A3D2X6J0_9FIRM</name>
<keyword evidence="4" id="KW-0456">Lyase</keyword>
<keyword evidence="3" id="KW-0574">Periplasm</keyword>
<dbReference type="Pfam" id="PF07940">
    <property type="entry name" value="Hepar_II_III_C"/>
    <property type="match status" value="1"/>
</dbReference>
<evidence type="ECO:0000259" key="5">
    <source>
        <dbReference type="Pfam" id="PF07940"/>
    </source>
</evidence>
<dbReference type="PANTHER" id="PTHR39210">
    <property type="entry name" value="HEPARIN-SULFATE LYASE"/>
    <property type="match status" value="1"/>
</dbReference>
<evidence type="ECO:0000256" key="2">
    <source>
        <dbReference type="ARBA" id="ARBA00022729"/>
    </source>
</evidence>
<dbReference type="PANTHER" id="PTHR39210:SF1">
    <property type="entry name" value="HEPARIN-SULFATE LYASE"/>
    <property type="match status" value="1"/>
</dbReference>
<dbReference type="GO" id="GO:0042597">
    <property type="term" value="C:periplasmic space"/>
    <property type="evidence" value="ECO:0007669"/>
    <property type="project" value="UniProtKB-SubCell"/>
</dbReference>
<protein>
    <submittedName>
        <fullName evidence="7">Heparinase</fullName>
    </submittedName>
</protein>
<dbReference type="Pfam" id="PF16889">
    <property type="entry name" value="Hepar_II_III_N"/>
    <property type="match status" value="1"/>
</dbReference>
<evidence type="ECO:0000259" key="6">
    <source>
        <dbReference type="Pfam" id="PF16889"/>
    </source>
</evidence>
<feature type="non-terminal residue" evidence="7">
    <location>
        <position position="473"/>
    </location>
</feature>
<dbReference type="Gene3D" id="1.50.10.100">
    <property type="entry name" value="Chondroitin AC/alginate lyase"/>
    <property type="match status" value="1"/>
</dbReference>
<dbReference type="InterPro" id="IPR012480">
    <property type="entry name" value="Hepar_II_III_C"/>
</dbReference>
<comment type="caution">
    <text evidence="7">The sequence shown here is derived from an EMBL/GenBank/DDBJ whole genome shotgun (WGS) entry which is preliminary data.</text>
</comment>
<dbReference type="SUPFAM" id="SSF48230">
    <property type="entry name" value="Chondroitin AC/alginate lyase"/>
    <property type="match status" value="1"/>
</dbReference>
<proteinExistence type="predicted"/>
<evidence type="ECO:0000313" key="8">
    <source>
        <dbReference type="Proteomes" id="UP000262969"/>
    </source>
</evidence>
<evidence type="ECO:0000256" key="4">
    <source>
        <dbReference type="ARBA" id="ARBA00023239"/>
    </source>
</evidence>
<sequence length="473" mass="55308">MKREKLQRFWCCKDIEKAAELFKENFKLGEKELREQADLVCENTFVFREHWEMERTNEPVTFNSNVEWDFIPFGDPEWTFALNRHTCFVNLAKAWNCTKNDKYAEKFMELARDWMERVPLTEGSKQNTWRSIEAGIRCENWLKSMMLFADCSKIPESFWDEFEKVLFLHGEYLMSVNGVFHRLSNWGILQNHGLLLVGIYFEKNDWVKEAVQRLEEELNLQIFEDGTQWEQSPMYHGEVLHCSIDSIEHMKRFGIQIPEQMSKKVEKMLYALAMWCKPNGNIPCQSDSDDIDAGDLLAHGACFYNDGRLKFLSDSRFREENIWNLGIEDYLFYEKLEALTPKETSYALADSGNYMLRSGYDKNADYLRFHCGCMGSGHGHGDLLHIDLFSHGEDILIDTGRYTYVDSKIRRDFKSPSAHNTICVDEEEFSICANSWGYEKMALPIKGEYRFTETADFVSGAHLGYIEKGIFIS</sequence>
<dbReference type="InterPro" id="IPR031680">
    <property type="entry name" value="Hepar_II_III_N"/>
</dbReference>
<dbReference type="InterPro" id="IPR008929">
    <property type="entry name" value="Chondroitin_lyas"/>
</dbReference>
<evidence type="ECO:0000256" key="1">
    <source>
        <dbReference type="ARBA" id="ARBA00004418"/>
    </source>
</evidence>
<dbReference type="Proteomes" id="UP000262969">
    <property type="component" value="Unassembled WGS sequence"/>
</dbReference>
<dbReference type="Gene3D" id="2.70.98.70">
    <property type="match status" value="1"/>
</dbReference>
<dbReference type="AlphaFoldDB" id="A0A3D2X6J0"/>
<dbReference type="EMBL" id="DPVV01000238">
    <property type="protein sequence ID" value="HCL02165.1"/>
    <property type="molecule type" value="Genomic_DNA"/>
</dbReference>
<comment type="subcellular location">
    <subcellularLocation>
        <location evidence="1">Periplasm</location>
    </subcellularLocation>
</comment>
<gene>
    <name evidence="7" type="ORF">DHW61_07050</name>
</gene>
<accession>A0A3D2X6J0</accession>